<evidence type="ECO:0000256" key="5">
    <source>
        <dbReference type="ARBA" id="ARBA00022598"/>
    </source>
</evidence>
<dbReference type="FunFam" id="2.40.30.130:FF:000004">
    <property type="entry name" value="Alanine--tRNA ligase"/>
    <property type="match status" value="1"/>
</dbReference>
<dbReference type="FunFam" id="3.30.980.10:FF:000004">
    <property type="entry name" value="Alanine--tRNA ligase, cytoplasmic"/>
    <property type="match status" value="1"/>
</dbReference>
<dbReference type="Gene3D" id="3.10.310.40">
    <property type="match status" value="1"/>
</dbReference>
<dbReference type="Pfam" id="PF26023">
    <property type="entry name" value="ALA1"/>
    <property type="match status" value="1"/>
</dbReference>
<dbReference type="FunFam" id="3.30.930.10:FF:000011">
    <property type="entry name" value="Alanine--tRNA ligase, cytoplasmic"/>
    <property type="match status" value="1"/>
</dbReference>
<dbReference type="InterPro" id="IPR018164">
    <property type="entry name" value="Ala-tRNA-synth_IIc_N"/>
</dbReference>
<protein>
    <recommendedName>
        <fullName evidence="3">Alanine--tRNA ligase</fullName>
        <ecNumber evidence="2">6.1.1.7</ecNumber>
    </recommendedName>
</protein>
<dbReference type="SUPFAM" id="SSF101353">
    <property type="entry name" value="Putative anticodon-binding domain of alanyl-tRNA synthetase (AlaRS)"/>
    <property type="match status" value="1"/>
</dbReference>
<dbReference type="GO" id="GO:0005739">
    <property type="term" value="C:mitochondrion"/>
    <property type="evidence" value="ECO:0007669"/>
    <property type="project" value="TreeGrafter"/>
</dbReference>
<comment type="catalytic activity">
    <reaction evidence="13 14">
        <text>tRNA(Ala) + L-alanine + ATP = L-alanyl-tRNA(Ala) + AMP + diphosphate</text>
        <dbReference type="Rhea" id="RHEA:12540"/>
        <dbReference type="Rhea" id="RHEA-COMP:9657"/>
        <dbReference type="Rhea" id="RHEA-COMP:9923"/>
        <dbReference type="ChEBI" id="CHEBI:30616"/>
        <dbReference type="ChEBI" id="CHEBI:33019"/>
        <dbReference type="ChEBI" id="CHEBI:57972"/>
        <dbReference type="ChEBI" id="CHEBI:78442"/>
        <dbReference type="ChEBI" id="CHEBI:78497"/>
        <dbReference type="ChEBI" id="CHEBI:456215"/>
        <dbReference type="EC" id="6.1.1.7"/>
    </reaction>
</comment>
<sequence>MSEWTVQKVRQTFIDFFKSKEHEFVPSSPAVPVNDKTLLFANSGMNQFKPIFQGTVDPTNPLSKLKRAANSQKCIRAGGKHNDLDDVGKDTYHHTFFEMLGNWSFGDYFKQEAIDWAWELLTKVYGLPTDRLYVTYFEGDDRFGLKPDEEARQMWLKYLPTERVLPFGMKENFWEMGETGPCGPCSEIHFDRIGGRDAAHLVNRDDPLVIEIWNLVFMQFNREPDRSLRTLPAKHVDTGMGLERLVSILQNVNSNYDTDIFTPYFETIRQATGAPQYAGKVGKAEDPQSIDMAYRVVADHIRTLCFAIADGAVPSNEKRGFVLRRILRRGVRYGSDNLGGGVGFFSKLVPRVVELMEDFYPELRSQIDTISSIVQDEEKSFEKTLKKGKEHLEKAMAASKDTMIIRGSDAFTLADTHGYPIDLTQLIAEENGYTVDVKEYAVLVEEAKKKSREARQKESDMMKLDVNATAQLGRENTPTTRDEYKHEVKPVQAKILAIWNGSEFVQEVSEQDKYHGIVLDVTNFYAEQGGQIYDTGVLTNSAGFTFEVENVQTYAGYVLHIGQLSNGTIRKGETVTAKIDEGARHKIMSNHTSTHILNHALREVLGDGIDQKGSLVDSEKLRFDFSHGKPLTTEELKKIEELADADIKAKYGVYRLSVPLAQAQSIFSVRAVFGETYPDPVTVVSIGKPVEDLISNPSNPEWRRFSIEFCGGTHIKDSSLARDFVIISETMISKGVRRVVAWTGEEAKGAVQAGQDFRSRLEAARKKEDDKEVSQLSVELEGLSIPAVDKRELRKTVEEIIKASNKQQKNVVEDAKNKAEELVKKALEEKKNLIVEDLDVATDKKAIAAAQKVVREKFADGAAAFFSKDNKSTLVSVDVGASLLTKLTADAWVKEIAKSMDAKGGGKQATAQASGNDVSKLEAGMQTARAYAAEKLQ</sequence>
<dbReference type="NCBIfam" id="TIGR00344">
    <property type="entry name" value="alaS"/>
    <property type="match status" value="1"/>
</dbReference>
<dbReference type="PRINTS" id="PR00980">
    <property type="entry name" value="TRNASYNTHALA"/>
</dbReference>
<evidence type="ECO:0000313" key="18">
    <source>
        <dbReference type="Proteomes" id="UP000241769"/>
    </source>
</evidence>
<dbReference type="InterPro" id="IPR045864">
    <property type="entry name" value="aa-tRNA-synth_II/BPL/LPL"/>
</dbReference>
<gene>
    <name evidence="17" type="ORF">PROFUN_12571</name>
</gene>
<dbReference type="Pfam" id="PF07973">
    <property type="entry name" value="tRNA_SAD"/>
    <property type="match status" value="1"/>
</dbReference>
<comment type="similarity">
    <text evidence="1">Belongs to the class-II aminoacyl-tRNA synthetase family. Alax-L subfamily.</text>
</comment>
<evidence type="ECO:0000256" key="2">
    <source>
        <dbReference type="ARBA" id="ARBA00013168"/>
    </source>
</evidence>
<evidence type="ECO:0000256" key="4">
    <source>
        <dbReference type="ARBA" id="ARBA00022555"/>
    </source>
</evidence>
<dbReference type="PANTHER" id="PTHR11777">
    <property type="entry name" value="ALANYL-TRNA SYNTHETASE"/>
    <property type="match status" value="1"/>
</dbReference>
<evidence type="ECO:0000256" key="13">
    <source>
        <dbReference type="ARBA" id="ARBA00048300"/>
    </source>
</evidence>
<comment type="caution">
    <text evidence="17">The sequence shown here is derived from an EMBL/GenBank/DDBJ whole genome shotgun (WGS) entry which is preliminary data.</text>
</comment>
<proteinExistence type="inferred from homology"/>
<keyword evidence="15" id="KW-0175">Coiled coil</keyword>
<feature type="binding site" evidence="14">
    <location>
        <position position="710"/>
    </location>
    <ligand>
        <name>Zn(2+)</name>
        <dbReference type="ChEBI" id="CHEBI:29105"/>
    </ligand>
</feature>
<organism evidence="17 18">
    <name type="scientific">Planoprotostelium fungivorum</name>
    <dbReference type="NCBI Taxonomy" id="1890364"/>
    <lineage>
        <taxon>Eukaryota</taxon>
        <taxon>Amoebozoa</taxon>
        <taxon>Evosea</taxon>
        <taxon>Variosea</taxon>
        <taxon>Cavosteliida</taxon>
        <taxon>Cavosteliaceae</taxon>
        <taxon>Planoprotostelium</taxon>
    </lineage>
</organism>
<dbReference type="GO" id="GO:0000049">
    <property type="term" value="F:tRNA binding"/>
    <property type="evidence" value="ECO:0007669"/>
    <property type="project" value="UniProtKB-KW"/>
</dbReference>
<dbReference type="InterPro" id="IPR018165">
    <property type="entry name" value="Ala-tRNA-synth_IIc_core"/>
</dbReference>
<evidence type="ECO:0000256" key="6">
    <source>
        <dbReference type="ARBA" id="ARBA00022723"/>
    </source>
</evidence>
<dbReference type="SUPFAM" id="SSF55681">
    <property type="entry name" value="Class II aaRS and biotin synthetases"/>
    <property type="match status" value="1"/>
</dbReference>
<dbReference type="AlphaFoldDB" id="A0A2P6N6V7"/>
<evidence type="ECO:0000256" key="8">
    <source>
        <dbReference type="ARBA" id="ARBA00022833"/>
    </source>
</evidence>
<accession>A0A2P6N6V7</accession>
<dbReference type="STRING" id="1890364.A0A2P6N6V7"/>
<dbReference type="GO" id="GO:0006419">
    <property type="term" value="P:alanyl-tRNA aminoacylation"/>
    <property type="evidence" value="ECO:0007669"/>
    <property type="project" value="InterPro"/>
</dbReference>
<dbReference type="EC" id="6.1.1.7" evidence="2"/>
<evidence type="ECO:0000313" key="17">
    <source>
        <dbReference type="EMBL" id="PRP79673.1"/>
    </source>
</evidence>
<dbReference type="Gene3D" id="3.30.980.10">
    <property type="entry name" value="Threonyl-trna Synthetase, Chain A, domain 2"/>
    <property type="match status" value="1"/>
</dbReference>
<dbReference type="SUPFAM" id="SSF50447">
    <property type="entry name" value="Translation proteins"/>
    <property type="match status" value="1"/>
</dbReference>
<dbReference type="InParanoid" id="A0A2P6N6V7"/>
<evidence type="ECO:0000259" key="16">
    <source>
        <dbReference type="PROSITE" id="PS50860"/>
    </source>
</evidence>
<feature type="binding site" evidence="14">
    <location>
        <position position="591"/>
    </location>
    <ligand>
        <name>Zn(2+)</name>
        <dbReference type="ChEBI" id="CHEBI:29105"/>
    </ligand>
</feature>
<comment type="domain">
    <text evidence="14">Consists of three domains; the N-terminal catalytic domain, the editing domain and the C-terminal C-Ala domain. The editing domain removes incorrectly charged amino acids, while the C-Ala domain, along with tRNA(Ala), serves as a bridge to cooperatively bring together the editing and aminoacylation centers thus stimulating deacylation of misacylated tRNAs.</text>
</comment>
<keyword evidence="8 14" id="KW-0862">Zinc</keyword>
<keyword evidence="11 14" id="KW-0648">Protein biosynthesis</keyword>
<dbReference type="PANTHER" id="PTHR11777:SF9">
    <property type="entry name" value="ALANINE--TRNA LIGASE, CYTOPLASMIC"/>
    <property type="match status" value="1"/>
</dbReference>
<dbReference type="Gene3D" id="2.40.30.130">
    <property type="match status" value="1"/>
</dbReference>
<keyword evidence="18" id="KW-1185">Reference proteome</keyword>
<comment type="subunit">
    <text evidence="14">Monomer.</text>
</comment>
<dbReference type="GO" id="GO:0008270">
    <property type="term" value="F:zinc ion binding"/>
    <property type="evidence" value="ECO:0007669"/>
    <property type="project" value="UniProtKB-UniRule"/>
</dbReference>
<evidence type="ECO:0000256" key="10">
    <source>
        <dbReference type="ARBA" id="ARBA00022884"/>
    </source>
</evidence>
<comment type="cofactor">
    <cofactor evidence="14">
        <name>Zn(2+)</name>
        <dbReference type="ChEBI" id="CHEBI:29105"/>
    </cofactor>
    <text evidence="14">Binds 1 zinc ion per subunit.</text>
</comment>
<keyword evidence="7 14" id="KW-0547">Nucleotide-binding</keyword>
<dbReference type="SMART" id="SM00863">
    <property type="entry name" value="tRNA_SAD"/>
    <property type="match status" value="1"/>
</dbReference>
<reference evidence="17 18" key="1">
    <citation type="journal article" date="2018" name="Genome Biol. Evol.">
        <title>Multiple Roots of Fruiting Body Formation in Amoebozoa.</title>
        <authorList>
            <person name="Hillmann F."/>
            <person name="Forbes G."/>
            <person name="Novohradska S."/>
            <person name="Ferling I."/>
            <person name="Riege K."/>
            <person name="Groth M."/>
            <person name="Westermann M."/>
            <person name="Marz M."/>
            <person name="Spaller T."/>
            <person name="Winckler T."/>
            <person name="Schaap P."/>
            <person name="Glockner G."/>
        </authorList>
    </citation>
    <scope>NUCLEOTIDE SEQUENCE [LARGE SCALE GENOMIC DNA]</scope>
    <source>
        <strain evidence="17 18">Jena</strain>
    </source>
</reference>
<dbReference type="FunCoup" id="A0A2P6N6V7">
    <property type="interactions" value="950"/>
</dbReference>
<keyword evidence="12 14" id="KW-0030">Aminoacyl-tRNA synthetase</keyword>
<evidence type="ECO:0000256" key="3">
    <source>
        <dbReference type="ARBA" id="ARBA00017959"/>
    </source>
</evidence>
<dbReference type="OrthoDB" id="2423964at2759"/>
<keyword evidence="6 14" id="KW-0479">Metal-binding</keyword>
<evidence type="ECO:0000256" key="11">
    <source>
        <dbReference type="ARBA" id="ARBA00022917"/>
    </source>
</evidence>
<keyword evidence="5 14" id="KW-0436">Ligase</keyword>
<evidence type="ECO:0000256" key="9">
    <source>
        <dbReference type="ARBA" id="ARBA00022840"/>
    </source>
</evidence>
<comment type="function">
    <text evidence="14">Catalyzes the attachment of alanine to tRNA(Ala) in a two-step reaction: alanine is first activated by ATP to form Ala-AMP and then transferred to the acceptor end of tRNA(Ala). Also edits incorrectly charged tRNA(Ala) via its editing domain.</text>
</comment>
<dbReference type="Pfam" id="PF02272">
    <property type="entry name" value="DHHA1"/>
    <property type="match status" value="1"/>
</dbReference>
<evidence type="ECO:0000256" key="12">
    <source>
        <dbReference type="ARBA" id="ARBA00023146"/>
    </source>
</evidence>
<dbReference type="InterPro" id="IPR059090">
    <property type="entry name" value="ALA1_helical"/>
</dbReference>
<keyword evidence="9 14" id="KW-0067">ATP-binding</keyword>
<evidence type="ECO:0000256" key="15">
    <source>
        <dbReference type="SAM" id="Coils"/>
    </source>
</evidence>
<keyword evidence="10 14" id="KW-0694">RNA-binding</keyword>
<dbReference type="SUPFAM" id="SSF55186">
    <property type="entry name" value="ThrRS/AlaRS common domain"/>
    <property type="match status" value="1"/>
</dbReference>
<dbReference type="InterPro" id="IPR012947">
    <property type="entry name" value="tRNA_SAD"/>
</dbReference>
<dbReference type="InterPro" id="IPR023033">
    <property type="entry name" value="Ala_tRNA_ligase_euk/bac"/>
</dbReference>
<dbReference type="PROSITE" id="PS50860">
    <property type="entry name" value="AA_TRNA_LIGASE_II_ALA"/>
    <property type="match status" value="1"/>
</dbReference>
<feature type="binding site" evidence="14">
    <location>
        <position position="714"/>
    </location>
    <ligand>
        <name>Zn(2+)</name>
        <dbReference type="ChEBI" id="CHEBI:29105"/>
    </ligand>
</feature>
<dbReference type="InterPro" id="IPR018163">
    <property type="entry name" value="Thr/Ala-tRNA-synth_IIc_edit"/>
</dbReference>
<dbReference type="GO" id="GO:0005524">
    <property type="term" value="F:ATP binding"/>
    <property type="evidence" value="ECO:0007669"/>
    <property type="project" value="UniProtKB-UniRule"/>
</dbReference>
<keyword evidence="4 14" id="KW-0820">tRNA-binding</keyword>
<dbReference type="Pfam" id="PF01411">
    <property type="entry name" value="tRNA-synt_2c"/>
    <property type="match status" value="1"/>
</dbReference>
<dbReference type="EMBL" id="MDYQ01000175">
    <property type="protein sequence ID" value="PRP79673.1"/>
    <property type="molecule type" value="Genomic_DNA"/>
</dbReference>
<dbReference type="GO" id="GO:0002161">
    <property type="term" value="F:aminoacyl-tRNA deacylase activity"/>
    <property type="evidence" value="ECO:0007669"/>
    <property type="project" value="TreeGrafter"/>
</dbReference>
<dbReference type="CDD" id="cd00673">
    <property type="entry name" value="AlaRS_core"/>
    <property type="match status" value="1"/>
</dbReference>
<dbReference type="HAMAP" id="MF_00036_B">
    <property type="entry name" value="Ala_tRNA_synth_B"/>
    <property type="match status" value="1"/>
</dbReference>
<evidence type="ECO:0000256" key="7">
    <source>
        <dbReference type="ARBA" id="ARBA00022741"/>
    </source>
</evidence>
<dbReference type="Gene3D" id="3.30.930.10">
    <property type="entry name" value="Bira Bifunctional Protein, Domain 2"/>
    <property type="match status" value="1"/>
</dbReference>
<evidence type="ECO:0000256" key="1">
    <source>
        <dbReference type="ARBA" id="ARBA00008429"/>
    </source>
</evidence>
<feature type="domain" description="Alanyl-transfer RNA synthetases family profile" evidence="16">
    <location>
        <begin position="4"/>
        <end position="753"/>
    </location>
</feature>
<feature type="coiled-coil region" evidence="15">
    <location>
        <begin position="790"/>
        <end position="844"/>
    </location>
</feature>
<dbReference type="InterPro" id="IPR002318">
    <property type="entry name" value="Ala-tRNA-lgiase_IIc"/>
</dbReference>
<dbReference type="InterPro" id="IPR009000">
    <property type="entry name" value="Transl_B-barrel_sf"/>
</dbReference>
<name>A0A2P6N6V7_9EUKA</name>
<dbReference type="Proteomes" id="UP000241769">
    <property type="component" value="Unassembled WGS sequence"/>
</dbReference>
<feature type="binding site" evidence="14">
    <location>
        <position position="595"/>
    </location>
    <ligand>
        <name>Zn(2+)</name>
        <dbReference type="ChEBI" id="CHEBI:29105"/>
    </ligand>
</feature>
<evidence type="ECO:0000256" key="14">
    <source>
        <dbReference type="HAMAP-Rule" id="MF_03133"/>
    </source>
</evidence>
<dbReference type="InterPro" id="IPR003156">
    <property type="entry name" value="DHHA1_dom"/>
</dbReference>
<dbReference type="InterPro" id="IPR050058">
    <property type="entry name" value="Ala-tRNA_ligase"/>
</dbReference>
<dbReference type="InterPro" id="IPR018162">
    <property type="entry name" value="Ala-tRNA-ligase_IIc_anticod-bd"/>
</dbReference>
<dbReference type="GO" id="GO:0004813">
    <property type="term" value="F:alanine-tRNA ligase activity"/>
    <property type="evidence" value="ECO:0007669"/>
    <property type="project" value="UniProtKB-UniRule"/>
</dbReference>